<accession>A0A6A6IK20</accession>
<dbReference type="OrthoDB" id="5068240at2759"/>
<reference evidence="1" key="1">
    <citation type="journal article" date="2020" name="Stud. Mycol.">
        <title>101 Dothideomycetes genomes: a test case for predicting lifestyles and emergence of pathogens.</title>
        <authorList>
            <person name="Haridas S."/>
            <person name="Albert R."/>
            <person name="Binder M."/>
            <person name="Bloem J."/>
            <person name="Labutti K."/>
            <person name="Salamov A."/>
            <person name="Andreopoulos B."/>
            <person name="Baker S."/>
            <person name="Barry K."/>
            <person name="Bills G."/>
            <person name="Bluhm B."/>
            <person name="Cannon C."/>
            <person name="Castanera R."/>
            <person name="Culley D."/>
            <person name="Daum C."/>
            <person name="Ezra D."/>
            <person name="Gonzalez J."/>
            <person name="Henrissat B."/>
            <person name="Kuo A."/>
            <person name="Liang C."/>
            <person name="Lipzen A."/>
            <person name="Lutzoni F."/>
            <person name="Magnuson J."/>
            <person name="Mondo S."/>
            <person name="Nolan M."/>
            <person name="Ohm R."/>
            <person name="Pangilinan J."/>
            <person name="Park H.-J."/>
            <person name="Ramirez L."/>
            <person name="Alfaro M."/>
            <person name="Sun H."/>
            <person name="Tritt A."/>
            <person name="Yoshinaga Y."/>
            <person name="Zwiers L.-H."/>
            <person name="Turgeon B."/>
            <person name="Goodwin S."/>
            <person name="Spatafora J."/>
            <person name="Crous P."/>
            <person name="Grigoriev I."/>
        </authorList>
    </citation>
    <scope>NUCLEOTIDE SEQUENCE</scope>
    <source>
        <strain evidence="1">CBS 122368</strain>
    </source>
</reference>
<dbReference type="Proteomes" id="UP000800094">
    <property type="component" value="Unassembled WGS sequence"/>
</dbReference>
<keyword evidence="2" id="KW-1185">Reference proteome</keyword>
<organism evidence="1 2">
    <name type="scientific">Trematosphaeria pertusa</name>
    <dbReference type="NCBI Taxonomy" id="390896"/>
    <lineage>
        <taxon>Eukaryota</taxon>
        <taxon>Fungi</taxon>
        <taxon>Dikarya</taxon>
        <taxon>Ascomycota</taxon>
        <taxon>Pezizomycotina</taxon>
        <taxon>Dothideomycetes</taxon>
        <taxon>Pleosporomycetidae</taxon>
        <taxon>Pleosporales</taxon>
        <taxon>Massarineae</taxon>
        <taxon>Trematosphaeriaceae</taxon>
        <taxon>Trematosphaeria</taxon>
    </lineage>
</organism>
<dbReference type="GeneID" id="54586418"/>
<name>A0A6A6IK20_9PLEO</name>
<evidence type="ECO:0000313" key="2">
    <source>
        <dbReference type="Proteomes" id="UP000800094"/>
    </source>
</evidence>
<evidence type="ECO:0000313" key="1">
    <source>
        <dbReference type="EMBL" id="KAF2250945.1"/>
    </source>
</evidence>
<dbReference type="AlphaFoldDB" id="A0A6A6IK20"/>
<gene>
    <name evidence="1" type="ORF">BU26DRAFT_562908</name>
</gene>
<dbReference type="EMBL" id="ML987193">
    <property type="protein sequence ID" value="KAF2250945.1"/>
    <property type="molecule type" value="Genomic_DNA"/>
</dbReference>
<proteinExistence type="predicted"/>
<sequence>MAVLPTPKMQPATEKIQPWKAGWLARNATGINKSKPGGTSHGFAKGKEVVLAGFTSGIAIQVKPDEED</sequence>
<protein>
    <submittedName>
        <fullName evidence="1">Uncharacterized protein</fullName>
    </submittedName>
</protein>
<dbReference type="RefSeq" id="XP_033685949.1">
    <property type="nucleotide sequence ID" value="XM_033833088.1"/>
</dbReference>